<dbReference type="InterPro" id="IPR037144">
    <property type="entry name" value="Peptidase_M1_pepN_C_sf"/>
</dbReference>
<dbReference type="InterPro" id="IPR019734">
    <property type="entry name" value="TPR_rpt"/>
</dbReference>
<dbReference type="RefSeq" id="WP_184663127.1">
    <property type="nucleotide sequence ID" value="NZ_JACHHB010000003.1"/>
</dbReference>
<protein>
    <submittedName>
        <fullName evidence="2">Tetratricopeptide (TPR) repeat protein</fullName>
    </submittedName>
</protein>
<dbReference type="AlphaFoldDB" id="A0A840QMS5"/>
<gene>
    <name evidence="2" type="ORF">HNQ41_000802</name>
</gene>
<accession>A0A840QMS5</accession>
<evidence type="ECO:0000313" key="3">
    <source>
        <dbReference type="Proteomes" id="UP000551878"/>
    </source>
</evidence>
<dbReference type="InterPro" id="IPR011990">
    <property type="entry name" value="TPR-like_helical_dom_sf"/>
</dbReference>
<keyword evidence="1" id="KW-0802">TPR repeat</keyword>
<dbReference type="Gene3D" id="1.25.50.10">
    <property type="entry name" value="Peptidase M1, alanyl aminopeptidase, C-terminal domain"/>
    <property type="match status" value="1"/>
</dbReference>
<dbReference type="Pfam" id="PF14559">
    <property type="entry name" value="TPR_19"/>
    <property type="match status" value="1"/>
</dbReference>
<feature type="repeat" description="TPR" evidence="1">
    <location>
        <begin position="19"/>
        <end position="52"/>
    </location>
</feature>
<comment type="caution">
    <text evidence="2">The sequence shown here is derived from an EMBL/GenBank/DDBJ whole genome shotgun (WGS) entry which is preliminary data.</text>
</comment>
<keyword evidence="3" id="KW-1185">Reference proteome</keyword>
<evidence type="ECO:0000256" key="1">
    <source>
        <dbReference type="PROSITE-ProRule" id="PRU00339"/>
    </source>
</evidence>
<reference evidence="2 3" key="1">
    <citation type="submission" date="2020-08" db="EMBL/GenBank/DDBJ databases">
        <title>Genomic Encyclopedia of Type Strains, Phase IV (KMG-IV): sequencing the most valuable type-strain genomes for metagenomic binning, comparative biology and taxonomic classification.</title>
        <authorList>
            <person name="Goeker M."/>
        </authorList>
    </citation>
    <scope>NUCLEOTIDE SEQUENCE [LARGE SCALE GENOMIC DNA]</scope>
    <source>
        <strain evidence="2 3">DSM 24696</strain>
    </source>
</reference>
<dbReference type="Gene3D" id="1.25.40.10">
    <property type="entry name" value="Tetratricopeptide repeat domain"/>
    <property type="match status" value="1"/>
</dbReference>
<dbReference type="PROSITE" id="PS50005">
    <property type="entry name" value="TPR"/>
    <property type="match status" value="1"/>
</dbReference>
<organism evidence="2 3">
    <name type="scientific">Texcoconibacillus texcoconensis</name>
    <dbReference type="NCBI Taxonomy" id="1095777"/>
    <lineage>
        <taxon>Bacteria</taxon>
        <taxon>Bacillati</taxon>
        <taxon>Bacillota</taxon>
        <taxon>Bacilli</taxon>
        <taxon>Bacillales</taxon>
        <taxon>Bacillaceae</taxon>
        <taxon>Texcoconibacillus</taxon>
    </lineage>
</organism>
<proteinExistence type="predicted"/>
<dbReference type="SMART" id="SM00028">
    <property type="entry name" value="TPR"/>
    <property type="match status" value="2"/>
</dbReference>
<evidence type="ECO:0000313" key="2">
    <source>
        <dbReference type="EMBL" id="MBB5172658.1"/>
    </source>
</evidence>
<dbReference type="EMBL" id="JACHHB010000003">
    <property type="protein sequence ID" value="MBB5172658.1"/>
    <property type="molecule type" value="Genomic_DNA"/>
</dbReference>
<sequence>MGKEPKECRDNVVLFPGLANRLVEKGMTSLKEKKHLEALHYFQQAVELEQEHPQARYGIVICFIEMKRLEEAREHCERLLKEGIGQYFEVLQVYVSLLVQLGEYQDVVDVLEPVVQEEKPPPDMAESLYQLLDFSRHMVKPDQEEHFKDLDVGEDWTNTKEWLKFLQKGNKDQQWGAIQQLGPKMDEEVLDAYRTFLKTEDNDPALKSYLLQLLKENEVTETFYIAKFGRTYSLIPNELESVFHERFGERVLAILHDTLAHENPTLYEMAEQLWWHYLFAIFPQSPEPDEESVWAAALHALTSRLLGGEDEADEIAMIYEANDEKVAEAMAKIVAIENHVFHPTLDHT</sequence>
<name>A0A840QMS5_9BACI</name>
<dbReference type="SUPFAM" id="SSF48452">
    <property type="entry name" value="TPR-like"/>
    <property type="match status" value="1"/>
</dbReference>
<dbReference type="Proteomes" id="UP000551878">
    <property type="component" value="Unassembled WGS sequence"/>
</dbReference>
<dbReference type="SUPFAM" id="SSF116965">
    <property type="entry name" value="Hypothetical protein MPN330"/>
    <property type="match status" value="1"/>
</dbReference>